<gene>
    <name evidence="2" type="ORF">SAMN05216186_106116</name>
</gene>
<dbReference type="EMBL" id="FNFD01000006">
    <property type="protein sequence ID" value="SDK33498.1"/>
    <property type="molecule type" value="Genomic_DNA"/>
</dbReference>
<proteinExistence type="predicted"/>
<evidence type="ECO:0000259" key="1">
    <source>
        <dbReference type="Pfam" id="PF12697"/>
    </source>
</evidence>
<evidence type="ECO:0000313" key="3">
    <source>
        <dbReference type="Proteomes" id="UP000198706"/>
    </source>
</evidence>
<reference evidence="2 3" key="1">
    <citation type="submission" date="2016-10" db="EMBL/GenBank/DDBJ databases">
        <authorList>
            <person name="de Groot N.N."/>
        </authorList>
    </citation>
    <scope>NUCLEOTIDE SEQUENCE [LARGE SCALE GENOMIC DNA]</scope>
    <source>
        <strain evidence="2 3">JCM 21544</strain>
    </source>
</reference>
<evidence type="ECO:0000313" key="2">
    <source>
        <dbReference type="EMBL" id="SDK33498.1"/>
    </source>
</evidence>
<dbReference type="STRING" id="137658.SAMN05216186_106116"/>
<dbReference type="GO" id="GO:0016020">
    <property type="term" value="C:membrane"/>
    <property type="evidence" value="ECO:0007669"/>
    <property type="project" value="TreeGrafter"/>
</dbReference>
<dbReference type="Gene3D" id="3.40.50.1820">
    <property type="entry name" value="alpha/beta hydrolase"/>
    <property type="match status" value="1"/>
</dbReference>
<dbReference type="PANTHER" id="PTHR22753">
    <property type="entry name" value="TRANSMEMBRANE PROTEIN 68"/>
    <property type="match status" value="1"/>
</dbReference>
<organism evidence="2 3">
    <name type="scientific">Pseudomonas indica</name>
    <dbReference type="NCBI Taxonomy" id="137658"/>
    <lineage>
        <taxon>Bacteria</taxon>
        <taxon>Pseudomonadati</taxon>
        <taxon>Pseudomonadota</taxon>
        <taxon>Gammaproteobacteria</taxon>
        <taxon>Pseudomonadales</taxon>
        <taxon>Pseudomonadaceae</taxon>
        <taxon>Pseudomonas</taxon>
    </lineage>
</organism>
<name>A0A1G9B204_9PSED</name>
<protein>
    <submittedName>
        <fullName evidence="2">Pimeloyl-ACP methyl ester carboxylesterase</fullName>
    </submittedName>
</protein>
<dbReference type="InterPro" id="IPR029058">
    <property type="entry name" value="AB_hydrolase_fold"/>
</dbReference>
<dbReference type="SUPFAM" id="SSF53474">
    <property type="entry name" value="alpha/beta-Hydrolases"/>
    <property type="match status" value="1"/>
</dbReference>
<sequence length="236" mass="25297">MTTLVLLPGMDGTGLLFQPLIDALRSDVRVMVIHYPTDEPLDYQAIRFHVEAALPEGPLVLLGESFSGPIATAIAAGFADRVRGLVLCCTFVRNPRPLLGRLKALLPLFPIRSIPGALIAALLLGRFATPASRSLLERALSRVSPSVLRARLRAVSSVDESASLSAVKAPVLYLRATEDCLVPEASARLIEQRCSSVSVVPISGPHCLLQARPVEAAAVIKEFLQEIGQTTESSTR</sequence>
<dbReference type="Pfam" id="PF12697">
    <property type="entry name" value="Abhydrolase_6"/>
    <property type="match status" value="1"/>
</dbReference>
<feature type="domain" description="AB hydrolase-1" evidence="1">
    <location>
        <begin position="4"/>
        <end position="218"/>
    </location>
</feature>
<dbReference type="RefSeq" id="WP_084335441.1">
    <property type="nucleotide sequence ID" value="NZ_FNFD01000006.1"/>
</dbReference>
<dbReference type="Proteomes" id="UP000198706">
    <property type="component" value="Unassembled WGS sequence"/>
</dbReference>
<dbReference type="PANTHER" id="PTHR22753:SF14">
    <property type="entry name" value="MONOACYLGLYCEROL_DIACYLGLYCEROL O-ACYLTRANSFERASE"/>
    <property type="match status" value="1"/>
</dbReference>
<accession>A0A1G9B204</accession>
<keyword evidence="3" id="KW-1185">Reference proteome</keyword>
<dbReference type="InterPro" id="IPR000073">
    <property type="entry name" value="AB_hydrolase_1"/>
</dbReference>
<dbReference type="AlphaFoldDB" id="A0A1G9B204"/>